<dbReference type="PANTHER" id="PTHR12526:SF630">
    <property type="entry name" value="GLYCOSYLTRANSFERASE"/>
    <property type="match status" value="1"/>
</dbReference>
<dbReference type="EMBL" id="SZQL01000003">
    <property type="protein sequence ID" value="TKK70333.1"/>
    <property type="molecule type" value="Genomic_DNA"/>
</dbReference>
<keyword evidence="1" id="KW-0175">Coiled coil</keyword>
<dbReference type="Pfam" id="PF13692">
    <property type="entry name" value="Glyco_trans_1_4"/>
    <property type="match status" value="1"/>
</dbReference>
<evidence type="ECO:0000313" key="3">
    <source>
        <dbReference type="Proteomes" id="UP000305848"/>
    </source>
</evidence>
<accession>A0A4V5UUS9</accession>
<dbReference type="Gene3D" id="3.40.50.2000">
    <property type="entry name" value="Glycogen Phosphorylase B"/>
    <property type="match status" value="2"/>
</dbReference>
<dbReference type="PANTHER" id="PTHR12526">
    <property type="entry name" value="GLYCOSYLTRANSFERASE"/>
    <property type="match status" value="1"/>
</dbReference>
<dbReference type="OrthoDB" id="9799912at2"/>
<reference evidence="2 3" key="1">
    <citation type="submission" date="2019-05" db="EMBL/GenBank/DDBJ databases">
        <title>Panacibacter sp. strain 17mud1-8 Genome sequencing and assembly.</title>
        <authorList>
            <person name="Chhetri G."/>
        </authorList>
    </citation>
    <scope>NUCLEOTIDE SEQUENCE [LARGE SCALE GENOMIC DNA]</scope>
    <source>
        <strain evidence="2 3">17mud1-8</strain>
    </source>
</reference>
<keyword evidence="2" id="KW-0808">Transferase</keyword>
<evidence type="ECO:0000313" key="2">
    <source>
        <dbReference type="EMBL" id="TKK70333.1"/>
    </source>
</evidence>
<dbReference type="AlphaFoldDB" id="A0A4V5UUS9"/>
<dbReference type="Proteomes" id="UP000305848">
    <property type="component" value="Unassembled WGS sequence"/>
</dbReference>
<dbReference type="SUPFAM" id="SSF53756">
    <property type="entry name" value="UDP-Glycosyltransferase/glycogen phosphorylase"/>
    <property type="match status" value="1"/>
</dbReference>
<keyword evidence="3" id="KW-1185">Reference proteome</keyword>
<protein>
    <submittedName>
        <fullName evidence="2">Glycosyltransferase family 4 protein</fullName>
    </submittedName>
</protein>
<proteinExistence type="predicted"/>
<comment type="caution">
    <text evidence="2">The sequence shown here is derived from an EMBL/GenBank/DDBJ whole genome shotgun (WGS) entry which is preliminary data.</text>
</comment>
<sequence length="440" mass="51052">MPLPKVLIISQPFNNDTGGGITLSNLFAGWDQDKVAVVCTGHLLEYNIDTSICNTYYQLGYKEQKWIFPFNLIRRKYPSGILKLDDRKIQNLTINKSRLRVSIIMKFWLPFLKWTGLSHFVKTTSLSVNFCKWLDAFKPDIIYAQAEELDRVSFCLLLQNYLKKPMIFHMMDDWPSIISDKGFFKNYWQRKIDKQFRKLLNQSSILMSICNEMSNEYKSRYSADFIPFHNPVDISFWKQYQKKDYNLSDPPSILYAGRVGLGIDTSLELIAKAVEQVNKELNTSLRFVLQTQAGEKPAWISDYTSLQHQSFVSYNELPKVFSEADILVLPYDFSEESIKYIKYSMPTKASEYMVCGTPIIVFAPGETAISRYAQECGWAKVIRDNNCEKIAEAIKHLIQDKSERMRIAKNAIHVAERNHNALEIRNEFKKTICSLFNDGK</sequence>
<feature type="coiled-coil region" evidence="1">
    <location>
        <begin position="398"/>
        <end position="425"/>
    </location>
</feature>
<gene>
    <name evidence="2" type="ORF">FC093_06195</name>
</gene>
<name>A0A4V5UUS9_9BACT</name>
<dbReference type="RefSeq" id="WP_137260878.1">
    <property type="nucleotide sequence ID" value="NZ_SZQL01000003.1"/>
</dbReference>
<dbReference type="GO" id="GO:0016740">
    <property type="term" value="F:transferase activity"/>
    <property type="evidence" value="ECO:0007669"/>
    <property type="project" value="UniProtKB-KW"/>
</dbReference>
<evidence type="ECO:0000256" key="1">
    <source>
        <dbReference type="SAM" id="Coils"/>
    </source>
</evidence>
<organism evidence="2 3">
    <name type="scientific">Ilyomonas limi</name>
    <dbReference type="NCBI Taxonomy" id="2575867"/>
    <lineage>
        <taxon>Bacteria</taxon>
        <taxon>Pseudomonadati</taxon>
        <taxon>Bacteroidota</taxon>
        <taxon>Chitinophagia</taxon>
        <taxon>Chitinophagales</taxon>
        <taxon>Chitinophagaceae</taxon>
        <taxon>Ilyomonas</taxon>
    </lineage>
</organism>